<keyword evidence="5" id="KW-1185">Reference proteome</keyword>
<dbReference type="InterPro" id="IPR019554">
    <property type="entry name" value="Soluble_ligand-bd"/>
</dbReference>
<dbReference type="OrthoDB" id="8410640at2"/>
<evidence type="ECO:0000313" key="4">
    <source>
        <dbReference type="EMBL" id="MXP40279.1"/>
    </source>
</evidence>
<accession>A0A6I4URN0</accession>
<evidence type="ECO:0000259" key="2">
    <source>
        <dbReference type="Pfam" id="PF02563"/>
    </source>
</evidence>
<dbReference type="Gene3D" id="3.10.560.10">
    <property type="entry name" value="Outer membrane lipoprotein wza domain like"/>
    <property type="match status" value="1"/>
</dbReference>
<sequence>MRPHLIGPGDSLIVEVFGLPELSREVRVDASGDIAVPLAGTIHANGKSPAELALLVEERLRSNYLREPRVTIGVSETVSQVLTVDGAVDQPGVYPVLGNMTLMRAIARASGTADFAETSHVVVFRTVEGQQMAALYDLRAIRLGAYKDPPVYTNDVVVVGESAARRIFPQVIQASSLLMAPLVALIRN</sequence>
<evidence type="ECO:0000259" key="3">
    <source>
        <dbReference type="Pfam" id="PF10531"/>
    </source>
</evidence>
<proteinExistence type="predicted"/>
<gene>
    <name evidence="4" type="ORF">GRI75_01300</name>
</gene>
<dbReference type="PANTHER" id="PTHR33619">
    <property type="entry name" value="POLYSACCHARIDE EXPORT PROTEIN GFCE-RELATED"/>
    <property type="match status" value="1"/>
</dbReference>
<feature type="domain" description="Soluble ligand binding" evidence="3">
    <location>
        <begin position="82"/>
        <end position="132"/>
    </location>
</feature>
<protein>
    <submittedName>
        <fullName evidence="4">Polysaccharide export protein</fullName>
    </submittedName>
</protein>
<dbReference type="PANTHER" id="PTHR33619:SF3">
    <property type="entry name" value="POLYSACCHARIDE EXPORT PROTEIN GFCE-RELATED"/>
    <property type="match status" value="1"/>
</dbReference>
<feature type="domain" description="Polysaccharide export protein N-terminal" evidence="2">
    <location>
        <begin position="5"/>
        <end position="74"/>
    </location>
</feature>
<comment type="caution">
    <text evidence="4">The sequence shown here is derived from an EMBL/GenBank/DDBJ whole genome shotgun (WGS) entry which is preliminary data.</text>
</comment>
<dbReference type="Proteomes" id="UP000469159">
    <property type="component" value="Unassembled WGS sequence"/>
</dbReference>
<dbReference type="Pfam" id="PF10531">
    <property type="entry name" value="SLBB"/>
    <property type="match status" value="1"/>
</dbReference>
<organism evidence="4 5">
    <name type="scientific">Croceibacterium soli</name>
    <dbReference type="NCBI Taxonomy" id="1739690"/>
    <lineage>
        <taxon>Bacteria</taxon>
        <taxon>Pseudomonadati</taxon>
        <taxon>Pseudomonadota</taxon>
        <taxon>Alphaproteobacteria</taxon>
        <taxon>Sphingomonadales</taxon>
        <taxon>Erythrobacteraceae</taxon>
        <taxon>Croceibacterium</taxon>
    </lineage>
</organism>
<dbReference type="EMBL" id="WTYK01000001">
    <property type="protein sequence ID" value="MXP40279.1"/>
    <property type="molecule type" value="Genomic_DNA"/>
</dbReference>
<reference evidence="4 5" key="1">
    <citation type="submission" date="2019-12" db="EMBL/GenBank/DDBJ databases">
        <title>Genomic-based taxomic classification of the family Erythrobacteraceae.</title>
        <authorList>
            <person name="Xu L."/>
        </authorList>
    </citation>
    <scope>NUCLEOTIDE SEQUENCE [LARGE SCALE GENOMIC DNA]</scope>
    <source>
        <strain evidence="4 5">MCCC 1K02066</strain>
    </source>
</reference>
<dbReference type="AlphaFoldDB" id="A0A6I4URN0"/>
<keyword evidence="1" id="KW-0732">Signal</keyword>
<name>A0A6I4URN0_9SPHN</name>
<dbReference type="Pfam" id="PF02563">
    <property type="entry name" value="Poly_export"/>
    <property type="match status" value="1"/>
</dbReference>
<dbReference type="InterPro" id="IPR003715">
    <property type="entry name" value="Poly_export_N"/>
</dbReference>
<dbReference type="GO" id="GO:0015159">
    <property type="term" value="F:polysaccharide transmembrane transporter activity"/>
    <property type="evidence" value="ECO:0007669"/>
    <property type="project" value="InterPro"/>
</dbReference>
<dbReference type="InterPro" id="IPR049712">
    <property type="entry name" value="Poly_export"/>
</dbReference>
<evidence type="ECO:0000256" key="1">
    <source>
        <dbReference type="ARBA" id="ARBA00022729"/>
    </source>
</evidence>
<evidence type="ECO:0000313" key="5">
    <source>
        <dbReference type="Proteomes" id="UP000469159"/>
    </source>
</evidence>